<evidence type="ECO:0000256" key="1">
    <source>
        <dbReference type="SAM" id="Phobius"/>
    </source>
</evidence>
<dbReference type="GO" id="GO:0080120">
    <property type="term" value="P:CAAX-box protein maturation"/>
    <property type="evidence" value="ECO:0007669"/>
    <property type="project" value="UniProtKB-ARBA"/>
</dbReference>
<proteinExistence type="predicted"/>
<dbReference type="Proteomes" id="UP000241762">
    <property type="component" value="Chromosome"/>
</dbReference>
<feature type="transmembrane region" description="Helical" evidence="1">
    <location>
        <begin position="72"/>
        <end position="93"/>
    </location>
</feature>
<feature type="domain" description="CAAX prenyl protease 2/Lysostaphin resistance protein A-like" evidence="2">
    <location>
        <begin position="177"/>
        <end position="266"/>
    </location>
</feature>
<feature type="transmembrane region" description="Helical" evidence="1">
    <location>
        <begin position="143"/>
        <end position="163"/>
    </location>
</feature>
<dbReference type="RefSeq" id="WP_106874183.1">
    <property type="nucleotide sequence ID" value="NZ_CP027845.1"/>
</dbReference>
<feature type="transmembrane region" description="Helical" evidence="1">
    <location>
        <begin position="254"/>
        <end position="274"/>
    </location>
</feature>
<feature type="transmembrane region" description="Helical" evidence="1">
    <location>
        <begin position="6"/>
        <end position="33"/>
    </location>
</feature>
<gene>
    <name evidence="3" type="ORF">phytr_3630</name>
</gene>
<reference evidence="3 4" key="1">
    <citation type="submission" date="2018-03" db="EMBL/GenBank/DDBJ databases">
        <title>A gene transfer event suggests a long-term partnership between eustigmatophyte algae and a novel lineage of endosymbiotic bacteria.</title>
        <authorList>
            <person name="Yurchenko T."/>
            <person name="Sevcikova T."/>
            <person name="Pribyl P."/>
            <person name="El Karkouri K."/>
            <person name="Klimes V."/>
            <person name="Amaral R."/>
            <person name="Zbrankova V."/>
            <person name="Kim E."/>
            <person name="Raoult D."/>
            <person name="Santos L.M.A."/>
            <person name="Elias M."/>
        </authorList>
    </citation>
    <scope>NUCLEOTIDE SEQUENCE [LARGE SCALE GENOMIC DNA]</scope>
    <source>
        <strain evidence="3">CCALA 838</strain>
    </source>
</reference>
<evidence type="ECO:0000313" key="3">
    <source>
        <dbReference type="EMBL" id="AVP87315.1"/>
    </source>
</evidence>
<dbReference type="Pfam" id="PF02517">
    <property type="entry name" value="Rce1-like"/>
    <property type="match status" value="1"/>
</dbReference>
<keyword evidence="4" id="KW-1185">Reference proteome</keyword>
<evidence type="ECO:0000313" key="4">
    <source>
        <dbReference type="Proteomes" id="UP000241762"/>
    </source>
</evidence>
<accession>A0A2P1P7V2</accession>
<organism evidence="3 4">
    <name type="scientific">Candidatus Phycorickettsia trachydisci</name>
    <dbReference type="NCBI Taxonomy" id="2115978"/>
    <lineage>
        <taxon>Bacteria</taxon>
        <taxon>Pseudomonadati</taxon>
        <taxon>Pseudomonadota</taxon>
        <taxon>Alphaproteobacteria</taxon>
        <taxon>Rickettsiales</taxon>
        <taxon>Rickettsiaceae</taxon>
        <taxon>Candidatus Phycorickettsia</taxon>
    </lineage>
</organism>
<feature type="transmembrane region" description="Helical" evidence="1">
    <location>
        <begin position="40"/>
        <end position="60"/>
    </location>
</feature>
<dbReference type="InterPro" id="IPR003675">
    <property type="entry name" value="Rce1/LyrA-like_dom"/>
</dbReference>
<dbReference type="EMBL" id="CP027845">
    <property type="protein sequence ID" value="AVP87315.1"/>
    <property type="molecule type" value="Genomic_DNA"/>
</dbReference>
<keyword evidence="1" id="KW-0472">Membrane</keyword>
<name>A0A2P1P7V2_9RICK</name>
<dbReference type="AlphaFoldDB" id="A0A2P1P7V2"/>
<evidence type="ECO:0000259" key="2">
    <source>
        <dbReference type="Pfam" id="PF02517"/>
    </source>
</evidence>
<keyword evidence="1" id="KW-1133">Transmembrane helix</keyword>
<feature type="transmembrane region" description="Helical" evidence="1">
    <location>
        <begin position="212"/>
        <end position="234"/>
    </location>
</feature>
<dbReference type="GO" id="GO:0004175">
    <property type="term" value="F:endopeptidase activity"/>
    <property type="evidence" value="ECO:0007669"/>
    <property type="project" value="UniProtKB-ARBA"/>
</dbReference>
<sequence length="278" mass="31856">MPLPYIFLSIASLASLFVKNKHIIVALISWAIFTAFMKGVINLYGILSLFLFASICHYYFVNQNLNKLFKFLLFGLICFFITGFAFHFIPGFFNTRVITDMQLSPLSYPFSSYMNFDKTVAALILYTTSNLYALQKPLDKDSLLITFQTLLMAFLIILGPSILSKYVTFDPKLTSIFWIWEINNFLFVCMAEEVMCRGFLQNTFKELLKSKYLHIILASFIFGLAHFEGGLIYMGLSWLAGILYGYAYDKTGRIISSMIVHCGINSIHFIFFTYPAAM</sequence>
<feature type="transmembrane region" description="Helical" evidence="1">
    <location>
        <begin position="175"/>
        <end position="200"/>
    </location>
</feature>
<protein>
    <recommendedName>
        <fullName evidence="2">CAAX prenyl protease 2/Lysostaphin resistance protein A-like domain-containing protein</fullName>
    </recommendedName>
</protein>
<keyword evidence="1" id="KW-0812">Transmembrane</keyword>
<dbReference type="OrthoDB" id="5322702at2"/>
<dbReference type="KEGG" id="ptc:phytr_3630"/>